<dbReference type="GO" id="GO:0005789">
    <property type="term" value="C:endoplasmic reticulum membrane"/>
    <property type="evidence" value="ECO:0007669"/>
    <property type="project" value="UniProtKB-SubCell"/>
</dbReference>
<evidence type="ECO:0000256" key="12">
    <source>
        <dbReference type="ARBA" id="ARBA00023033"/>
    </source>
</evidence>
<dbReference type="CDD" id="cd20628">
    <property type="entry name" value="CYP4"/>
    <property type="match status" value="1"/>
</dbReference>
<evidence type="ECO:0000256" key="7">
    <source>
        <dbReference type="ARBA" id="ARBA00022723"/>
    </source>
</evidence>
<dbReference type="InterPro" id="IPR002401">
    <property type="entry name" value="Cyt_P450_E_grp-I"/>
</dbReference>
<dbReference type="GO" id="GO:0005506">
    <property type="term" value="F:iron ion binding"/>
    <property type="evidence" value="ECO:0007669"/>
    <property type="project" value="InterPro"/>
</dbReference>
<dbReference type="GO" id="GO:0004497">
    <property type="term" value="F:monooxygenase activity"/>
    <property type="evidence" value="ECO:0007669"/>
    <property type="project" value="UniProtKB-KW"/>
</dbReference>
<dbReference type="PROSITE" id="PS00086">
    <property type="entry name" value="CYTOCHROME_P450"/>
    <property type="match status" value="1"/>
</dbReference>
<comment type="similarity">
    <text evidence="5 15">Belongs to the cytochrome P450 family.</text>
</comment>
<gene>
    <name evidence="16" type="ORF">RR48_09651</name>
</gene>
<evidence type="ECO:0000256" key="14">
    <source>
        <dbReference type="PIRSR" id="PIRSR602401-1"/>
    </source>
</evidence>
<evidence type="ECO:0000313" key="17">
    <source>
        <dbReference type="Proteomes" id="UP000053240"/>
    </source>
</evidence>
<evidence type="ECO:0000256" key="11">
    <source>
        <dbReference type="ARBA" id="ARBA00023004"/>
    </source>
</evidence>
<keyword evidence="13" id="KW-0472">Membrane</keyword>
<keyword evidence="7 14" id="KW-0479">Metal-binding</keyword>
<evidence type="ECO:0000256" key="13">
    <source>
        <dbReference type="ARBA" id="ARBA00023136"/>
    </source>
</evidence>
<evidence type="ECO:0000256" key="5">
    <source>
        <dbReference type="ARBA" id="ARBA00010617"/>
    </source>
</evidence>
<dbReference type="PRINTS" id="PR00385">
    <property type="entry name" value="P450"/>
</dbReference>
<dbReference type="Proteomes" id="UP000053240">
    <property type="component" value="Unassembled WGS sequence"/>
</dbReference>
<name>A0A194RD16_PAPMA</name>
<dbReference type="GO" id="GO:0020037">
    <property type="term" value="F:heme binding"/>
    <property type="evidence" value="ECO:0007669"/>
    <property type="project" value="InterPro"/>
</dbReference>
<dbReference type="STRING" id="76193.A0A194RD16"/>
<evidence type="ECO:0000256" key="15">
    <source>
        <dbReference type="RuleBase" id="RU000461"/>
    </source>
</evidence>
<keyword evidence="9" id="KW-0492">Microsome</keyword>
<dbReference type="Gene3D" id="1.10.630.10">
    <property type="entry name" value="Cytochrome P450"/>
    <property type="match status" value="1"/>
</dbReference>
<evidence type="ECO:0000256" key="10">
    <source>
        <dbReference type="ARBA" id="ARBA00023002"/>
    </source>
</evidence>
<keyword evidence="12 15" id="KW-0503">Monooxygenase</keyword>
<evidence type="ECO:0000256" key="8">
    <source>
        <dbReference type="ARBA" id="ARBA00022824"/>
    </source>
</evidence>
<accession>A0A194RD16</accession>
<dbReference type="Pfam" id="PF00067">
    <property type="entry name" value="p450"/>
    <property type="match status" value="1"/>
</dbReference>
<evidence type="ECO:0000256" key="3">
    <source>
        <dbReference type="ARBA" id="ARBA00004174"/>
    </source>
</evidence>
<evidence type="ECO:0000256" key="4">
    <source>
        <dbReference type="ARBA" id="ARBA00004406"/>
    </source>
</evidence>
<dbReference type="SUPFAM" id="SSF48264">
    <property type="entry name" value="Cytochrome P450"/>
    <property type="match status" value="1"/>
</dbReference>
<keyword evidence="10 15" id="KW-0560">Oxidoreductase</keyword>
<comment type="function">
    <text evidence="2">May be involved in the metabolism of insect hormones and in the breakdown of synthetic insecticides.</text>
</comment>
<dbReference type="PANTHER" id="PTHR24291">
    <property type="entry name" value="CYTOCHROME P450 FAMILY 4"/>
    <property type="match status" value="1"/>
</dbReference>
<keyword evidence="11 14" id="KW-0408">Iron</keyword>
<dbReference type="InterPro" id="IPR001128">
    <property type="entry name" value="Cyt_P450"/>
</dbReference>
<keyword evidence="8" id="KW-0256">Endoplasmic reticulum</keyword>
<evidence type="ECO:0000256" key="6">
    <source>
        <dbReference type="ARBA" id="ARBA00022617"/>
    </source>
</evidence>
<dbReference type="GO" id="GO:0016705">
    <property type="term" value="F:oxidoreductase activity, acting on paired donors, with incorporation or reduction of molecular oxygen"/>
    <property type="evidence" value="ECO:0007669"/>
    <property type="project" value="InterPro"/>
</dbReference>
<feature type="binding site" description="axial binding residue" evidence="14">
    <location>
        <position position="391"/>
    </location>
    <ligand>
        <name>heme</name>
        <dbReference type="ChEBI" id="CHEBI:30413"/>
    </ligand>
    <ligandPart>
        <name>Fe</name>
        <dbReference type="ChEBI" id="CHEBI:18248"/>
    </ligandPart>
</feature>
<evidence type="ECO:0000313" key="16">
    <source>
        <dbReference type="EMBL" id="KPJ15728.1"/>
    </source>
</evidence>
<dbReference type="InParanoid" id="A0A194RD16"/>
<dbReference type="InterPro" id="IPR036396">
    <property type="entry name" value="Cyt_P450_sf"/>
</dbReference>
<protein>
    <submittedName>
        <fullName evidence="16">Cytochrome P450 4C1</fullName>
    </submittedName>
</protein>
<sequence length="445" mass="52563">MPKRLMRAMAIFARLCPDAILSRRQSEQYDNNNIKLLSSNRFTKKYLPYTFLAPWLSQGLVLSNGEKWRKRRKLLTTAFHFNILKQFVQTFVHESEFFIDELDKEEIGKEKTDLHPLLSWTLQKVMFATAFGITKHEDLKSVTKIYFDSVLSFCNTATYRATRPLLYPDIIFNLTKTGKQQRKDIEHLHELTHRIIHERKEFIRNNNLVKNNDYEIMGQKTRSTVLDLLLEKEKEGEIYYDGIREEVDTFTFGGHDTCAVAHNFLIMRIANDPRVQDLIYEEQQRIFGDSCRPLTIEDLNEMKYLECCIKESLRLHPSVPLIARYITEDVILSGHTVPANSNILIHIYDLHRRQEIYPEPEKFIPERFLPENSINRHPYTYIPFSAGPRNCIGQKMAMLEMKTYMSGLMRRFRLQPVTRPEDLVYKLDVMLRTTKPIYVKLLSRK</sequence>
<evidence type="ECO:0000256" key="9">
    <source>
        <dbReference type="ARBA" id="ARBA00022848"/>
    </source>
</evidence>
<comment type="subcellular location">
    <subcellularLocation>
        <location evidence="4">Endoplasmic reticulum membrane</location>
        <topology evidence="4">Peripheral membrane protein</topology>
    </subcellularLocation>
    <subcellularLocation>
        <location evidence="3">Microsome membrane</location>
        <topology evidence="3">Peripheral membrane protein</topology>
    </subcellularLocation>
</comment>
<dbReference type="InterPro" id="IPR017972">
    <property type="entry name" value="Cyt_P450_CS"/>
</dbReference>
<dbReference type="PRINTS" id="PR00463">
    <property type="entry name" value="EP450I"/>
</dbReference>
<dbReference type="PANTHER" id="PTHR24291:SF189">
    <property type="entry name" value="CYTOCHROME P450 4C3-RELATED"/>
    <property type="match status" value="1"/>
</dbReference>
<dbReference type="AlphaFoldDB" id="A0A194RD16"/>
<keyword evidence="17" id="KW-1185">Reference proteome</keyword>
<reference evidence="16 17" key="1">
    <citation type="journal article" date="2015" name="Nat. Commun.">
        <title>Outbred genome sequencing and CRISPR/Cas9 gene editing in butterflies.</title>
        <authorList>
            <person name="Li X."/>
            <person name="Fan D."/>
            <person name="Zhang W."/>
            <person name="Liu G."/>
            <person name="Zhang L."/>
            <person name="Zhao L."/>
            <person name="Fang X."/>
            <person name="Chen L."/>
            <person name="Dong Y."/>
            <person name="Chen Y."/>
            <person name="Ding Y."/>
            <person name="Zhao R."/>
            <person name="Feng M."/>
            <person name="Zhu Y."/>
            <person name="Feng Y."/>
            <person name="Jiang X."/>
            <person name="Zhu D."/>
            <person name="Xiang H."/>
            <person name="Feng X."/>
            <person name="Li S."/>
            <person name="Wang J."/>
            <person name="Zhang G."/>
            <person name="Kronforst M.R."/>
            <person name="Wang W."/>
        </authorList>
    </citation>
    <scope>NUCLEOTIDE SEQUENCE [LARGE SCALE GENOMIC DNA]</scope>
    <source>
        <strain evidence="16">Ya'a_city_454_Pm</strain>
        <tissue evidence="16">Whole body</tissue>
    </source>
</reference>
<organism evidence="16 17">
    <name type="scientific">Papilio machaon</name>
    <name type="common">Old World swallowtail butterfly</name>
    <dbReference type="NCBI Taxonomy" id="76193"/>
    <lineage>
        <taxon>Eukaryota</taxon>
        <taxon>Metazoa</taxon>
        <taxon>Ecdysozoa</taxon>
        <taxon>Arthropoda</taxon>
        <taxon>Hexapoda</taxon>
        <taxon>Insecta</taxon>
        <taxon>Pterygota</taxon>
        <taxon>Neoptera</taxon>
        <taxon>Endopterygota</taxon>
        <taxon>Lepidoptera</taxon>
        <taxon>Glossata</taxon>
        <taxon>Ditrysia</taxon>
        <taxon>Papilionoidea</taxon>
        <taxon>Papilionidae</taxon>
        <taxon>Papilioninae</taxon>
        <taxon>Papilio</taxon>
    </lineage>
</organism>
<dbReference type="InterPro" id="IPR050196">
    <property type="entry name" value="Cytochrome_P450_Monoox"/>
</dbReference>
<evidence type="ECO:0000256" key="2">
    <source>
        <dbReference type="ARBA" id="ARBA00003690"/>
    </source>
</evidence>
<proteinExistence type="inferred from homology"/>
<evidence type="ECO:0000256" key="1">
    <source>
        <dbReference type="ARBA" id="ARBA00001971"/>
    </source>
</evidence>
<dbReference type="EMBL" id="KQ460325">
    <property type="protein sequence ID" value="KPJ15728.1"/>
    <property type="molecule type" value="Genomic_DNA"/>
</dbReference>
<keyword evidence="6 14" id="KW-0349">Heme</keyword>
<comment type="cofactor">
    <cofactor evidence="1 14">
        <name>heme</name>
        <dbReference type="ChEBI" id="CHEBI:30413"/>
    </cofactor>
</comment>